<feature type="active site" description="Proton donor; for dehydratase activity" evidence="8">
    <location>
        <position position="1188"/>
    </location>
</feature>
<evidence type="ECO:0000256" key="4">
    <source>
        <dbReference type="ARBA" id="ARBA00022857"/>
    </source>
</evidence>
<reference evidence="14 15" key="2">
    <citation type="submission" date="2017-09" db="EMBL/GenBank/DDBJ databases">
        <title>Polyketide synthases of a Diaporthe helianthi virulent isolate.</title>
        <authorList>
            <person name="Baroncelli R."/>
        </authorList>
    </citation>
    <scope>NUCLEOTIDE SEQUENCE [LARGE SCALE GENOMIC DNA]</scope>
    <source>
        <strain evidence="14 15">7/96</strain>
    </source>
</reference>
<dbReference type="Pfam" id="PF00107">
    <property type="entry name" value="ADH_zinc_N"/>
    <property type="match status" value="1"/>
</dbReference>
<dbReference type="InterPro" id="IPR042104">
    <property type="entry name" value="PKS_dehydratase_sf"/>
</dbReference>
<dbReference type="InterPro" id="IPR057326">
    <property type="entry name" value="KR_dom"/>
</dbReference>
<dbReference type="SMART" id="SM00826">
    <property type="entry name" value="PKS_DH"/>
    <property type="match status" value="1"/>
</dbReference>
<evidence type="ECO:0000259" key="11">
    <source>
        <dbReference type="PROSITE" id="PS52004"/>
    </source>
</evidence>
<evidence type="ECO:0000259" key="10">
    <source>
        <dbReference type="PROSITE" id="PS50075"/>
    </source>
</evidence>
<keyword evidence="6" id="KW-0511">Multifunctional enzyme</keyword>
<dbReference type="GO" id="GO:0016491">
    <property type="term" value="F:oxidoreductase activity"/>
    <property type="evidence" value="ECO:0007669"/>
    <property type="project" value="UniProtKB-KW"/>
</dbReference>
<dbReference type="SMART" id="SM00822">
    <property type="entry name" value="PKS_KR"/>
    <property type="match status" value="1"/>
</dbReference>
<dbReference type="InterPro" id="IPR016039">
    <property type="entry name" value="Thiolase-like"/>
</dbReference>
<dbReference type="InterPro" id="IPR050091">
    <property type="entry name" value="PKS_NRPS_Biosynth_Enz"/>
</dbReference>
<evidence type="ECO:0000256" key="7">
    <source>
        <dbReference type="ARBA" id="ARBA00023315"/>
    </source>
</evidence>
<dbReference type="SMART" id="SM00825">
    <property type="entry name" value="PKS_KS"/>
    <property type="match status" value="1"/>
</dbReference>
<evidence type="ECO:0000256" key="8">
    <source>
        <dbReference type="PROSITE-ProRule" id="PRU01363"/>
    </source>
</evidence>
<feature type="region of interest" description="N-terminal hotdog fold" evidence="8">
    <location>
        <begin position="958"/>
        <end position="1096"/>
    </location>
</feature>
<reference evidence="13" key="1">
    <citation type="submission" date="2015-04" db="EMBL/GenBank/DDBJ databases">
        <title>Dhpks1, a gene encoding a polyketide synthase of the phytopathogenic fungus Diaporthe helianthi is required to trigger sunflower stem canker toxin-mediated disease.</title>
        <authorList>
            <person name="Maimone Mancarello A.B."/>
            <person name="Pane C."/>
            <person name="Ruocco M."/>
            <person name="Cacciola S.O."/>
            <person name="Firrao G."/>
            <person name="Magnano Di San Lio G."/>
            <person name="Baroncelli R."/>
            <person name="Vannacci G."/>
            <person name="Vergara M."/>
            <person name="Scala F."/>
        </authorList>
    </citation>
    <scope>NUCLEOTIDE SEQUENCE</scope>
    <source>
        <strain evidence="13">7/96</strain>
    </source>
</reference>
<keyword evidence="15" id="KW-1185">Reference proteome</keyword>
<dbReference type="PANTHER" id="PTHR43775">
    <property type="entry name" value="FATTY ACID SYNTHASE"/>
    <property type="match status" value="1"/>
</dbReference>
<dbReference type="InterPro" id="IPR049552">
    <property type="entry name" value="PKS_DH_N"/>
</dbReference>
<dbReference type="CDD" id="cd02440">
    <property type="entry name" value="AdoMet_MTases"/>
    <property type="match status" value="1"/>
</dbReference>
<dbReference type="Gene3D" id="3.10.129.110">
    <property type="entry name" value="Polyketide synthase dehydratase"/>
    <property type="match status" value="1"/>
</dbReference>
<dbReference type="InterPro" id="IPR020841">
    <property type="entry name" value="PKS_Beta-ketoAc_synthase_dom"/>
</dbReference>
<dbReference type="Pfam" id="PF00109">
    <property type="entry name" value="ketoacyl-synt"/>
    <property type="match status" value="1"/>
</dbReference>
<dbReference type="STRING" id="158607.A0A1C1XCU5"/>
<dbReference type="InterPro" id="IPR049900">
    <property type="entry name" value="PKS_mFAS_DH"/>
</dbReference>
<keyword evidence="5" id="KW-0560">Oxidoreductase</keyword>
<dbReference type="PANTHER" id="PTHR43775:SF29">
    <property type="entry name" value="ASPERFURANONE POLYKETIDE SYNTHASE AFOG-RELATED"/>
    <property type="match status" value="1"/>
</dbReference>
<dbReference type="InterPro" id="IPR020843">
    <property type="entry name" value="ER"/>
</dbReference>
<evidence type="ECO:0000256" key="3">
    <source>
        <dbReference type="ARBA" id="ARBA00022679"/>
    </source>
</evidence>
<gene>
    <name evidence="13" type="primary">PKS25</name>
    <name evidence="14" type="ORF">DHEL01_v206366</name>
</gene>
<dbReference type="InterPro" id="IPR013149">
    <property type="entry name" value="ADH-like_C"/>
</dbReference>
<dbReference type="CDD" id="cd00833">
    <property type="entry name" value="PKS"/>
    <property type="match status" value="1"/>
</dbReference>
<sequence>MTSDVPIAVVGMAYRAPGIGRKGLWDYLSQARSAWSKIPENRFDHSAYHNAGADKSGVFRAEGAHFLPDNVFAFDAAFFNMRAEEARNSDPQHRMLLECALEAAEDAGYSLLELAGKHIGVFVGCGQHEYSERLADDHHAAGTYAATGIAPCMVANRISYFFDVDGPSVALDAACASSVYAAHQAVSALRNGECDAAFVGSAALTLGPGGWLALEKTGALSAHGRSFSYDEKAAGFGRGEGGACLLVKRLDTAIRDGDPIHAVIRSSACNHGGRSDGGITMPNGLAHERLLRRVHAAAGLDPGSTPVVEGHGTGTYVGDPIEAGAFAEVLAEKRTADNPIYIGSVKSNFGHLEGASGMLGIVKAILMVKNGVILPTAGFEKMNPKINGQKMRVAQSPTPWPKNEQRRVLVTNFGFGGSNSAIILEQAPLVDAGEQHKTNGHGNGINGHGNGTNGYTAINTTNGDGGNDHNGGNGSTSSDDRQRLFVLSAKSENSLKAYLSSFDEYLDEAPETSTFFRDLSFTLGQRRSHHPHRVAVVADSVVQLQERLLGARLSRAKERTLAFVFTGQGAQHAQMASGLQHHTVFSTALSEADRFLTKLGAPWSLAEELAKPAPTTRINDAEISQPACTAVQLALVLLLASWGVIPSVVTGHSSGEIGAAFSAGLLSFETALAVAYFRGQAAARISRQGGYRGAMLALGVGVDEASRLIQESGDSGGGGYVTVAAINSPNSVTVSGDEGAVEGVRTTAEAQGLFARRLKVNMAYHSRHMEVVADWYHDAIEGFFTSDMQGQNTPGAGSAPSFVSSVTGRVADPSEVDARYWVKNLVQPVRFADAVQAMFTPVGKAKKPAVPDLLVEVGPHPALKGPVKQTLGSMTSRVEPSYLATLVRNTPGDETLLSLAADLYTAGVPLQLGGVNQTGKDNAHVVTGLPAYEWDKAATYESRPRVTHEKLFPGDPYHPLLGRRQISNGGRERSYRQVFTLDEVPWIRDHNVAGAVIFPMTGYISMAIEAAKRTQPPNTAATAAAAFLVKDFHIVARLEIQEEERVEMVTMLKPAATGTGHFSSTTWSFEISSYSQTTDTWTLHTYGQITPEMAEMKINTPTLSASLALVDTTPDLIEHDISHTYEQAGVRATRYGPTFQNSVRFFEGKGYTVLEHKLRSIGSTTTTGSGRDGNTRGSPVTTDPPTLDGFLQGGGPLQVDENGRRPAQMPNYISRFRVSNTIPSEQGQRIDIVTRLLDYDFKGGRMQIGVAAFARGGADGKTLTPIAEWESLAFRSIGSADEEMDPVSGLPDNWAWTVLPKVDFLPPEALSRKLSAKPVAQDDLAHGQNLERLAHYYIQRAVKETADIDRSTLPYHLSQFLKWADRNVTGNPAAHFTFEAEPTDLRDKVRSYNAQGEMLCIIGESLVPILRLEVEPLELMLAEGRLTRHYEADVFNSYLSHVLGNVAEMIKDTVGPDLRIIEIGAGTAGTTLPVIEALTRNNSNNNHPAFAEYTFTDISTGFFENARAKLAPWSQQRITYKKLDVSQDPAAQGFELGGFDMVIASNVLHATKDMGATMANVRSLLRPRGTLLLLEGNRHPASLLPFFLLPGWWYAEDKYRDRDEGPMMPVAVWDQLLKDSGFTGVEANLFGITAEDERSMSIITSTRTGARKTDHTPTAQIPIVVSGPFLDDEEVEFAQSVADAVSNALDGYPTTIRPFAEADPADSPYYIFIDSPRAGGVYEDVTQETFDNLQQLLVHNAGVLWVIPEGCLPAAKFAKGMLRTLRLETDVKNLLLLDDAPLSGPGIAAIARLAEQLRDPEPTRFADQDFVWHDGSVHVPRMRLLEDVKEQFALERGMSFRKEQNLWAGDERALEMTIDAAGNPDSIYYRRTDTLQQPLGDDEIMVQVEAAGVSHRDLSLVLGNIPWTAPGFDGVGKVVSKGDMVSGFKEGDAVMFLSAESSAFATYKKLPAWQAAKVPTTMNTIEAAGIPLAYTIAILALLETARLGQGDTVLIHNAAGAVGQACVVVAQHVGAEIYATASTADKRDFLHSALGIPTSHVFPSSANGGASFREGILTATRGRGVDVIANTLGGGELLAETWALLGDFGRFVEIGNRDAHANTYLPMKPFERNATFSTVDVRALARQRPQDLKAALERFVRLLEAGVVVPIKPVTVFPISKFPQALSRLRGGGGNDGGAAGKVVVTLGPDERVQAESALMLTPERHDRPLLRAHATYLVSGGTRGIGLNLAHWMVENGARNVVVLGRSGGSGPEVQKLLAKYAGSEGITVRALACDVGRRDELAGALEDIADLPPVRGVVHSALLLSDKLFENATYQDWLTITRPRVQGAWNLDALLPKDMDFFVALGSFLGDTGNGGQAIYAGTAAFYDAFTQYRLAKNQHTVTIALPVVLDVGYVADNDLSNLLKLTLGATLTIADIRVIFKGAIMPSQTSPFVTNGKIATFCIYLEGQRVRPGAWRYFHPVLARERLKDDKTRRSISGDAAGGGGGGMINSGGGVEGGAPWTSADDPREALTQALISKVSAMTIIARDDVRPDAPLADFGLDSLVSVELRNWIRRETSAELTLSAITQAENLNALAGDILAKREAAA</sequence>
<dbReference type="InterPro" id="IPR001227">
    <property type="entry name" value="Ac_transferase_dom_sf"/>
</dbReference>
<dbReference type="InterPro" id="IPR029063">
    <property type="entry name" value="SAM-dependent_MTases_sf"/>
</dbReference>
<dbReference type="Pfam" id="PF08240">
    <property type="entry name" value="ADH_N"/>
    <property type="match status" value="1"/>
</dbReference>
<dbReference type="Gene3D" id="3.40.366.10">
    <property type="entry name" value="Malonyl-Coenzyme A Acyl Carrier Protein, domain 2"/>
    <property type="match status" value="1"/>
</dbReference>
<name>A0A1C1XCU5_DIAHE</name>
<dbReference type="Pfam" id="PF02801">
    <property type="entry name" value="Ketoacyl-synt_C"/>
    <property type="match status" value="1"/>
</dbReference>
<feature type="active site" description="Proton acceptor; for dehydratase activity" evidence="8">
    <location>
        <position position="990"/>
    </location>
</feature>
<dbReference type="InterPro" id="IPR014043">
    <property type="entry name" value="Acyl_transferase_dom"/>
</dbReference>
<dbReference type="InterPro" id="IPR016036">
    <property type="entry name" value="Malonyl_transacylase_ACP-bd"/>
</dbReference>
<dbReference type="InterPro" id="IPR036736">
    <property type="entry name" value="ACP-like_sf"/>
</dbReference>
<evidence type="ECO:0000259" key="12">
    <source>
        <dbReference type="PROSITE" id="PS52019"/>
    </source>
</evidence>
<dbReference type="InterPro" id="IPR006162">
    <property type="entry name" value="Ppantetheine_attach_site"/>
</dbReference>
<evidence type="ECO:0000313" key="13">
    <source>
        <dbReference type="EMBL" id="ALP31875.1"/>
    </source>
</evidence>
<dbReference type="InterPro" id="IPR016035">
    <property type="entry name" value="Acyl_Trfase/lysoPLipase"/>
</dbReference>
<dbReference type="Gene3D" id="3.30.70.3290">
    <property type="match status" value="1"/>
</dbReference>
<dbReference type="Pfam" id="PF08659">
    <property type="entry name" value="KR"/>
    <property type="match status" value="1"/>
</dbReference>
<dbReference type="GO" id="GO:0031177">
    <property type="term" value="F:phosphopantetheine binding"/>
    <property type="evidence" value="ECO:0007669"/>
    <property type="project" value="InterPro"/>
</dbReference>
<dbReference type="SUPFAM" id="SSF53335">
    <property type="entry name" value="S-adenosyl-L-methionine-dependent methyltransferases"/>
    <property type="match status" value="1"/>
</dbReference>
<dbReference type="GO" id="GO:0006633">
    <property type="term" value="P:fatty acid biosynthetic process"/>
    <property type="evidence" value="ECO:0007669"/>
    <property type="project" value="TreeGrafter"/>
</dbReference>
<dbReference type="SMART" id="SM00827">
    <property type="entry name" value="PKS_AT"/>
    <property type="match status" value="1"/>
</dbReference>
<protein>
    <submittedName>
        <fullName evidence="13">Polyketide synthase 25</fullName>
    </submittedName>
</protein>
<dbReference type="EMBL" id="MAVT02000512">
    <property type="protein sequence ID" value="POS75242.1"/>
    <property type="molecule type" value="Genomic_DNA"/>
</dbReference>
<evidence type="ECO:0000256" key="2">
    <source>
        <dbReference type="ARBA" id="ARBA00022553"/>
    </source>
</evidence>
<dbReference type="EMBL" id="KR153161">
    <property type="protein sequence ID" value="ALP31875.1"/>
    <property type="molecule type" value="Genomic_DNA"/>
</dbReference>
<evidence type="ECO:0000256" key="9">
    <source>
        <dbReference type="SAM" id="MobiDB-lite"/>
    </source>
</evidence>
<dbReference type="SUPFAM" id="SSF55048">
    <property type="entry name" value="Probable ACP-binding domain of malonyl-CoA ACP transacylase"/>
    <property type="match status" value="1"/>
</dbReference>
<feature type="region of interest" description="C-terminal hotdog fold" evidence="8">
    <location>
        <begin position="1114"/>
        <end position="1283"/>
    </location>
</feature>
<dbReference type="InterPro" id="IPR036291">
    <property type="entry name" value="NAD(P)-bd_dom_sf"/>
</dbReference>
<dbReference type="InterPro" id="IPR009081">
    <property type="entry name" value="PP-bd_ACP"/>
</dbReference>
<dbReference type="Pfam" id="PF00698">
    <property type="entry name" value="Acyl_transf_1"/>
    <property type="match status" value="1"/>
</dbReference>
<feature type="domain" description="Carrier" evidence="10">
    <location>
        <begin position="2509"/>
        <end position="2586"/>
    </location>
</feature>
<feature type="compositionally biased region" description="Gly residues" evidence="9">
    <location>
        <begin position="2483"/>
        <end position="2500"/>
    </location>
</feature>
<dbReference type="GO" id="GO:0004312">
    <property type="term" value="F:fatty acid synthase activity"/>
    <property type="evidence" value="ECO:0007669"/>
    <property type="project" value="TreeGrafter"/>
</dbReference>
<dbReference type="SUPFAM" id="SSF51735">
    <property type="entry name" value="NAD(P)-binding Rossmann-fold domains"/>
    <property type="match status" value="2"/>
</dbReference>
<dbReference type="OrthoDB" id="329835at2759"/>
<dbReference type="Gene3D" id="3.90.180.10">
    <property type="entry name" value="Medium-chain alcohol dehydrogenases, catalytic domain"/>
    <property type="match status" value="1"/>
</dbReference>
<dbReference type="InterPro" id="IPR011032">
    <property type="entry name" value="GroES-like_sf"/>
</dbReference>
<keyword evidence="1" id="KW-0596">Phosphopantetheine</keyword>
<dbReference type="InterPro" id="IPR014031">
    <property type="entry name" value="Ketoacyl_synth_C"/>
</dbReference>
<evidence type="ECO:0000313" key="14">
    <source>
        <dbReference type="EMBL" id="POS75242.1"/>
    </source>
</evidence>
<dbReference type="InterPro" id="IPR013217">
    <property type="entry name" value="Methyltransf_12"/>
</dbReference>
<accession>A0A1C1XCU5</accession>
<dbReference type="InterPro" id="IPR013154">
    <property type="entry name" value="ADH-like_N"/>
</dbReference>
<feature type="domain" description="PKS/mFAS DH" evidence="12">
    <location>
        <begin position="958"/>
        <end position="1283"/>
    </location>
</feature>
<dbReference type="InterPro" id="IPR020806">
    <property type="entry name" value="PKS_PP-bd"/>
</dbReference>
<evidence type="ECO:0000313" key="15">
    <source>
        <dbReference type="Proteomes" id="UP000094444"/>
    </source>
</evidence>
<feature type="compositionally biased region" description="Gly residues" evidence="9">
    <location>
        <begin position="463"/>
        <end position="474"/>
    </location>
</feature>
<keyword evidence="4" id="KW-0521">NADP</keyword>
<dbReference type="Pfam" id="PF21089">
    <property type="entry name" value="PKS_DH_N"/>
    <property type="match status" value="1"/>
</dbReference>
<evidence type="ECO:0000256" key="5">
    <source>
        <dbReference type="ARBA" id="ARBA00023002"/>
    </source>
</evidence>
<dbReference type="Pfam" id="PF23297">
    <property type="entry name" value="ACP_SdgA_C"/>
    <property type="match status" value="1"/>
</dbReference>
<dbReference type="Gene3D" id="3.40.50.720">
    <property type="entry name" value="NAD(P)-binding Rossmann-like Domain"/>
    <property type="match status" value="1"/>
</dbReference>
<dbReference type="PROSITE" id="PS00012">
    <property type="entry name" value="PHOSPHOPANTETHEINE"/>
    <property type="match status" value="1"/>
</dbReference>
<keyword evidence="7" id="KW-0012">Acyltransferase</keyword>
<evidence type="ECO:0000256" key="1">
    <source>
        <dbReference type="ARBA" id="ARBA00022450"/>
    </source>
</evidence>
<dbReference type="Pfam" id="PF22621">
    <property type="entry name" value="CurL-like_PKS_C"/>
    <property type="match status" value="1"/>
</dbReference>
<keyword evidence="2" id="KW-0597">Phosphoprotein</keyword>
<dbReference type="PROSITE" id="PS50075">
    <property type="entry name" value="CARRIER"/>
    <property type="match status" value="1"/>
</dbReference>
<feature type="compositionally biased region" description="Gly residues" evidence="9">
    <location>
        <begin position="441"/>
        <end position="452"/>
    </location>
</feature>
<feature type="region of interest" description="Disordered" evidence="9">
    <location>
        <begin position="2476"/>
        <end position="2507"/>
    </location>
</feature>
<dbReference type="CDD" id="cd05195">
    <property type="entry name" value="enoyl_red"/>
    <property type="match status" value="1"/>
</dbReference>
<dbReference type="Gene3D" id="1.10.1200.10">
    <property type="entry name" value="ACP-like"/>
    <property type="match status" value="1"/>
</dbReference>
<dbReference type="Pfam" id="PF08242">
    <property type="entry name" value="Methyltransf_12"/>
    <property type="match status" value="1"/>
</dbReference>
<feature type="region of interest" description="Disordered" evidence="9">
    <location>
        <begin position="440"/>
        <end position="479"/>
    </location>
</feature>
<dbReference type="Gene3D" id="3.40.50.150">
    <property type="entry name" value="Vaccinia Virus protein VP39"/>
    <property type="match status" value="1"/>
</dbReference>
<dbReference type="PROSITE" id="PS52019">
    <property type="entry name" value="PKS_MFAS_DH"/>
    <property type="match status" value="1"/>
</dbReference>
<dbReference type="SUPFAM" id="SSF50129">
    <property type="entry name" value="GroES-like"/>
    <property type="match status" value="1"/>
</dbReference>
<dbReference type="SMART" id="SM00823">
    <property type="entry name" value="PKS_PP"/>
    <property type="match status" value="1"/>
</dbReference>
<proteinExistence type="predicted"/>
<evidence type="ECO:0000256" key="6">
    <source>
        <dbReference type="ARBA" id="ARBA00023268"/>
    </source>
</evidence>
<dbReference type="InterPro" id="IPR020807">
    <property type="entry name" value="PKS_DH"/>
</dbReference>
<keyword evidence="3" id="KW-0808">Transferase</keyword>
<dbReference type="PROSITE" id="PS52004">
    <property type="entry name" value="KS3_2"/>
    <property type="match status" value="1"/>
</dbReference>
<dbReference type="SMART" id="SM00829">
    <property type="entry name" value="PKS_ER"/>
    <property type="match status" value="1"/>
</dbReference>
<organism evidence="14 15">
    <name type="scientific">Diaporthe helianthi</name>
    <dbReference type="NCBI Taxonomy" id="158607"/>
    <lineage>
        <taxon>Eukaryota</taxon>
        <taxon>Fungi</taxon>
        <taxon>Dikarya</taxon>
        <taxon>Ascomycota</taxon>
        <taxon>Pezizomycotina</taxon>
        <taxon>Sordariomycetes</taxon>
        <taxon>Sordariomycetidae</taxon>
        <taxon>Diaporthales</taxon>
        <taxon>Diaporthaceae</taxon>
        <taxon>Diaporthe</taxon>
    </lineage>
</organism>
<feature type="region of interest" description="Disordered" evidence="9">
    <location>
        <begin position="1162"/>
        <end position="1184"/>
    </location>
</feature>
<dbReference type="SUPFAM" id="SSF47336">
    <property type="entry name" value="ACP-like"/>
    <property type="match status" value="1"/>
</dbReference>
<dbReference type="GO" id="GO:0044550">
    <property type="term" value="P:secondary metabolite biosynthetic process"/>
    <property type="evidence" value="ECO:0007669"/>
    <property type="project" value="TreeGrafter"/>
</dbReference>
<dbReference type="InterPro" id="IPR013968">
    <property type="entry name" value="PKS_KR"/>
</dbReference>
<dbReference type="InterPro" id="IPR014030">
    <property type="entry name" value="Ketoacyl_synth_N"/>
</dbReference>
<dbReference type="SUPFAM" id="SSF53901">
    <property type="entry name" value="Thiolase-like"/>
    <property type="match status" value="1"/>
</dbReference>
<dbReference type="Proteomes" id="UP000094444">
    <property type="component" value="Unassembled WGS sequence"/>
</dbReference>
<feature type="domain" description="Ketosynthase family 3 (KS3)" evidence="11">
    <location>
        <begin position="4"/>
        <end position="426"/>
    </location>
</feature>
<dbReference type="SUPFAM" id="SSF52151">
    <property type="entry name" value="FabD/lysophospholipase-like"/>
    <property type="match status" value="1"/>
</dbReference>
<dbReference type="Gene3D" id="3.40.47.10">
    <property type="match status" value="1"/>
</dbReference>